<dbReference type="CDD" id="cd05257">
    <property type="entry name" value="Arna_like_SDR_e"/>
    <property type="match status" value="1"/>
</dbReference>
<dbReference type="InterPro" id="IPR045869">
    <property type="entry name" value="Arna-like_SDR_e"/>
</dbReference>
<reference evidence="2 3" key="1">
    <citation type="submission" date="2016-06" db="EMBL/GenBank/DDBJ databases">
        <title>Insight into the functional genes involving in sulfur oxidation in Pearl River water.</title>
        <authorList>
            <person name="Luo J."/>
            <person name="Tan X."/>
            <person name="Lin W."/>
        </authorList>
    </citation>
    <scope>NUCLEOTIDE SEQUENCE [LARGE SCALE GENOMIC DNA]</scope>
    <source>
        <strain evidence="2 3">LS2</strain>
    </source>
</reference>
<name>A0A191ZH11_9GAMM</name>
<protein>
    <submittedName>
        <fullName evidence="2">NAD-dependent dehydratase</fullName>
    </submittedName>
</protein>
<sequence>MSGTALSNAPRALVTGADGFIGSHLVEMLVARGYTVRALAQYNSFNNWGWLEGAPCLPKIEVVSGDVRDPHFCRHMMKDVDVVFHLAALIAIPYSYVAPDSYVDTNVRGTLNVCQAALDAGVKRVIHTSTSEVYGTAQYVPIDEKHPLQPQSPYSASKIGADAIAQSFQNAFDLPLTVARPFNTYGPRQSARAVIPTIISQIASGKPRIQLGDLRPTRDFNYVADTCRGFIALAECDAAIGEVVNIGSNYEITIGDTLHLIRALMGSDIEVVQDDQRLRPENSEVFRLWCDNGKIESLTGFKPEVDIREGLSRTIEWFTNPENLRRYKADIYNV</sequence>
<keyword evidence="3" id="KW-1185">Reference proteome</keyword>
<evidence type="ECO:0000313" key="2">
    <source>
        <dbReference type="EMBL" id="ANJ67138.1"/>
    </source>
</evidence>
<dbReference type="Pfam" id="PF16363">
    <property type="entry name" value="GDP_Man_Dehyd"/>
    <property type="match status" value="1"/>
</dbReference>
<dbReference type="KEGG" id="haz:A9404_06835"/>
<dbReference type="NCBIfam" id="TIGR04180">
    <property type="entry name" value="EDH_00030"/>
    <property type="match status" value="1"/>
</dbReference>
<dbReference type="Gene3D" id="3.90.25.10">
    <property type="entry name" value="UDP-galactose 4-epimerase, domain 1"/>
    <property type="match status" value="1"/>
</dbReference>
<accession>A0A191ZH11</accession>
<dbReference type="InterPro" id="IPR036291">
    <property type="entry name" value="NAD(P)-bd_dom_sf"/>
</dbReference>
<dbReference type="Gene3D" id="3.40.50.720">
    <property type="entry name" value="NAD(P)-binding Rossmann-like Domain"/>
    <property type="match status" value="1"/>
</dbReference>
<dbReference type="RefSeq" id="WP_066099508.1">
    <property type="nucleotide sequence ID" value="NZ_CP016027.1"/>
</dbReference>
<dbReference type="EMBL" id="CP016027">
    <property type="protein sequence ID" value="ANJ67138.1"/>
    <property type="molecule type" value="Genomic_DNA"/>
</dbReference>
<dbReference type="InterPro" id="IPR026390">
    <property type="entry name" value="LegB-like"/>
</dbReference>
<proteinExistence type="predicted"/>
<evidence type="ECO:0000259" key="1">
    <source>
        <dbReference type="Pfam" id="PF16363"/>
    </source>
</evidence>
<dbReference type="STRING" id="1860122.A9404_06835"/>
<dbReference type="GO" id="GO:0016831">
    <property type="term" value="F:carboxy-lyase activity"/>
    <property type="evidence" value="ECO:0007669"/>
    <property type="project" value="InterPro"/>
</dbReference>
<evidence type="ECO:0000313" key="3">
    <source>
        <dbReference type="Proteomes" id="UP000078596"/>
    </source>
</evidence>
<dbReference type="PANTHER" id="PTHR43000">
    <property type="entry name" value="DTDP-D-GLUCOSE 4,6-DEHYDRATASE-RELATED"/>
    <property type="match status" value="1"/>
</dbReference>
<dbReference type="InterPro" id="IPR016040">
    <property type="entry name" value="NAD(P)-bd_dom"/>
</dbReference>
<dbReference type="SUPFAM" id="SSF51735">
    <property type="entry name" value="NAD(P)-binding Rossmann-fold domains"/>
    <property type="match status" value="1"/>
</dbReference>
<dbReference type="Proteomes" id="UP000078596">
    <property type="component" value="Chromosome"/>
</dbReference>
<feature type="domain" description="NAD(P)-binding" evidence="1">
    <location>
        <begin position="13"/>
        <end position="313"/>
    </location>
</feature>
<gene>
    <name evidence="2" type="ORF">A9404_06835</name>
</gene>
<organism evidence="2 3">
    <name type="scientific">Halothiobacillus diazotrophicus</name>
    <dbReference type="NCBI Taxonomy" id="1860122"/>
    <lineage>
        <taxon>Bacteria</taxon>
        <taxon>Pseudomonadati</taxon>
        <taxon>Pseudomonadota</taxon>
        <taxon>Gammaproteobacteria</taxon>
        <taxon>Chromatiales</taxon>
        <taxon>Halothiobacillaceae</taxon>
        <taxon>Halothiobacillus</taxon>
    </lineage>
</organism>
<dbReference type="AlphaFoldDB" id="A0A191ZH11"/>
<dbReference type="OrthoDB" id="9803010at2"/>